<keyword evidence="3" id="KW-0862">Zinc</keyword>
<dbReference type="AlphaFoldDB" id="A0A5M4B5N3"/>
<comment type="caution">
    <text evidence="5">The sequence shown here is derived from an EMBL/GenBank/DDBJ whole genome shotgun (WGS) entry which is preliminary data.</text>
</comment>
<dbReference type="InterPro" id="IPR012947">
    <property type="entry name" value="tRNA_SAD"/>
</dbReference>
<dbReference type="Proteomes" id="UP000391834">
    <property type="component" value="Unassembled WGS sequence"/>
</dbReference>
<dbReference type="RefSeq" id="WP_025864956.1">
    <property type="nucleotide sequence ID" value="NZ_BLAX01000001.1"/>
</dbReference>
<gene>
    <name evidence="5" type="ORF">PbJCM13498_40010</name>
</gene>
<evidence type="ECO:0000256" key="2">
    <source>
        <dbReference type="ARBA" id="ARBA00022723"/>
    </source>
</evidence>
<evidence type="ECO:0000256" key="3">
    <source>
        <dbReference type="ARBA" id="ARBA00022833"/>
    </source>
</evidence>
<dbReference type="PANTHER" id="PTHR43462">
    <property type="entry name" value="ALANYL-TRNA EDITING PROTEIN"/>
    <property type="match status" value="1"/>
</dbReference>
<dbReference type="Pfam" id="PF07973">
    <property type="entry name" value="tRNA_SAD"/>
    <property type="match status" value="1"/>
</dbReference>
<dbReference type="EMBL" id="BLAX01000001">
    <property type="protein sequence ID" value="GET35138.1"/>
    <property type="molecule type" value="Genomic_DNA"/>
</dbReference>
<accession>A0A5M4B5N3</accession>
<evidence type="ECO:0000256" key="1">
    <source>
        <dbReference type="ARBA" id="ARBA00001947"/>
    </source>
</evidence>
<reference evidence="5 6" key="1">
    <citation type="submission" date="2019-10" db="EMBL/GenBank/DDBJ databases">
        <title>Prolixibacter strains distinguished by the presence of nitrate reductase genes were adept at nitrate-dependent anaerobic corrosion of metallic iron and carbon steel.</title>
        <authorList>
            <person name="Iino T."/>
            <person name="Shono N."/>
            <person name="Ito K."/>
            <person name="Nakamura R."/>
            <person name="Sueoka K."/>
            <person name="Harayama S."/>
            <person name="Ohkuma M."/>
        </authorList>
    </citation>
    <scope>NUCLEOTIDE SEQUENCE [LARGE SCALE GENOMIC DNA]</scope>
    <source>
        <strain evidence="5 6">JCM 13498</strain>
    </source>
</reference>
<evidence type="ECO:0000259" key="4">
    <source>
        <dbReference type="SMART" id="SM00863"/>
    </source>
</evidence>
<dbReference type="SMART" id="SM00863">
    <property type="entry name" value="tRNA_SAD"/>
    <property type="match status" value="1"/>
</dbReference>
<comment type="cofactor">
    <cofactor evidence="1">
        <name>Zn(2+)</name>
        <dbReference type="ChEBI" id="CHEBI:29105"/>
    </cofactor>
</comment>
<sequence length="145" mass="17002">MKDYDHRMHTAEHILNQTMMRMFGCNRAFSSHIERKKSKCDYRFNRPLNSDEEKDLESRVNEVIGWNLAVGHEMVTYDVAAERYNLDRLPEEAIDEEHLRIVHVGEYDACPCIGEHVNQTKEVGEFHLISTSFCDGVLRVRFKLS</sequence>
<dbReference type="GO" id="GO:0046872">
    <property type="term" value="F:metal ion binding"/>
    <property type="evidence" value="ECO:0007669"/>
    <property type="project" value="UniProtKB-KW"/>
</dbReference>
<dbReference type="SUPFAM" id="SSF55186">
    <property type="entry name" value="ThrRS/AlaRS common domain"/>
    <property type="match status" value="1"/>
</dbReference>
<dbReference type="GO" id="GO:0004812">
    <property type="term" value="F:aminoacyl-tRNA ligase activity"/>
    <property type="evidence" value="ECO:0007669"/>
    <property type="project" value="InterPro"/>
</dbReference>
<organism evidence="5 6">
    <name type="scientific">Prolixibacter bellariivorans</name>
    <dbReference type="NCBI Taxonomy" id="314319"/>
    <lineage>
        <taxon>Bacteria</taxon>
        <taxon>Pseudomonadati</taxon>
        <taxon>Bacteroidota</taxon>
        <taxon>Bacteroidia</taxon>
        <taxon>Marinilabiliales</taxon>
        <taxon>Prolixibacteraceae</taxon>
        <taxon>Prolixibacter</taxon>
    </lineage>
</organism>
<keyword evidence="2" id="KW-0479">Metal-binding</keyword>
<evidence type="ECO:0000313" key="6">
    <source>
        <dbReference type="Proteomes" id="UP000391834"/>
    </source>
</evidence>
<dbReference type="GO" id="GO:0005524">
    <property type="term" value="F:ATP binding"/>
    <property type="evidence" value="ECO:0007669"/>
    <property type="project" value="InterPro"/>
</dbReference>
<dbReference type="PANTHER" id="PTHR43462:SF1">
    <property type="entry name" value="ALANYL-TRNA EDITING PROTEIN AARSD1"/>
    <property type="match status" value="1"/>
</dbReference>
<evidence type="ECO:0000313" key="5">
    <source>
        <dbReference type="EMBL" id="GET35138.1"/>
    </source>
</evidence>
<dbReference type="Gene3D" id="3.30.980.10">
    <property type="entry name" value="Threonyl-trna Synthetase, Chain A, domain 2"/>
    <property type="match status" value="1"/>
</dbReference>
<dbReference type="GO" id="GO:0043039">
    <property type="term" value="P:tRNA aminoacylation"/>
    <property type="evidence" value="ECO:0007669"/>
    <property type="project" value="InterPro"/>
</dbReference>
<keyword evidence="6" id="KW-1185">Reference proteome</keyword>
<dbReference type="InterPro" id="IPR018163">
    <property type="entry name" value="Thr/Ala-tRNA-synth_IIc_edit"/>
</dbReference>
<protein>
    <recommendedName>
        <fullName evidence="4">Threonyl/alanyl tRNA synthetase SAD domain-containing protein</fullName>
    </recommendedName>
</protein>
<feature type="domain" description="Threonyl/alanyl tRNA synthetase SAD" evidence="4">
    <location>
        <begin position="99"/>
        <end position="141"/>
    </location>
</feature>
<name>A0A5M4B5N3_9BACT</name>
<dbReference type="InterPro" id="IPR051335">
    <property type="entry name" value="Alanyl-tRNA_Editing_Enzymes"/>
</dbReference>
<proteinExistence type="predicted"/>
<dbReference type="GO" id="GO:0002161">
    <property type="term" value="F:aminoacyl-tRNA deacylase activity"/>
    <property type="evidence" value="ECO:0007669"/>
    <property type="project" value="UniProtKB-ARBA"/>
</dbReference>